<gene>
    <name evidence="1" type="ORF">GCM10010390_15490</name>
</gene>
<keyword evidence="2" id="KW-1185">Reference proteome</keyword>
<dbReference type="Proteomes" id="UP001501576">
    <property type="component" value="Unassembled WGS sequence"/>
</dbReference>
<dbReference type="InterPro" id="IPR039437">
    <property type="entry name" value="FrzH/put_lumazine-bd"/>
</dbReference>
<name>A0ABP3M8D0_9ACTN</name>
<sequence length="125" mass="14078">MSEELRAVENVLAQYFDALHCGDGPKMESVFHPQGRLFSATGNKFIELSVADYVKILEGRPSSESRGDARHDRILSLTLSSPTAVHARVQAAYLPKLFTDDLTFIQHEGEWRIVAKVYDWEEIGV</sequence>
<dbReference type="EMBL" id="BAAABZ010000011">
    <property type="protein sequence ID" value="GAA0514047.1"/>
    <property type="molecule type" value="Genomic_DNA"/>
</dbReference>
<dbReference type="InterPro" id="IPR032710">
    <property type="entry name" value="NTF2-like_dom_sf"/>
</dbReference>
<dbReference type="SUPFAM" id="SSF54427">
    <property type="entry name" value="NTF2-like"/>
    <property type="match status" value="1"/>
</dbReference>
<evidence type="ECO:0000313" key="1">
    <source>
        <dbReference type="EMBL" id="GAA0514047.1"/>
    </source>
</evidence>
<comment type="caution">
    <text evidence="1">The sequence shown here is derived from an EMBL/GenBank/DDBJ whole genome shotgun (WGS) entry which is preliminary data.</text>
</comment>
<evidence type="ECO:0000313" key="2">
    <source>
        <dbReference type="Proteomes" id="UP001501576"/>
    </source>
</evidence>
<protein>
    <submittedName>
        <fullName evidence="1">Nuclear transport factor 2 family protein</fullName>
    </submittedName>
</protein>
<dbReference type="Pfam" id="PF12893">
    <property type="entry name" value="Lumazine_bd_2"/>
    <property type="match status" value="1"/>
</dbReference>
<organism evidence="1 2">
    <name type="scientific">Streptomyces mordarskii</name>
    <dbReference type="NCBI Taxonomy" id="1226758"/>
    <lineage>
        <taxon>Bacteria</taxon>
        <taxon>Bacillati</taxon>
        <taxon>Actinomycetota</taxon>
        <taxon>Actinomycetes</taxon>
        <taxon>Kitasatosporales</taxon>
        <taxon>Streptomycetaceae</taxon>
        <taxon>Streptomyces</taxon>
    </lineage>
</organism>
<proteinExistence type="predicted"/>
<accession>A0ABP3M8D0</accession>
<reference evidence="2" key="1">
    <citation type="journal article" date="2019" name="Int. J. Syst. Evol. Microbiol.">
        <title>The Global Catalogue of Microorganisms (GCM) 10K type strain sequencing project: providing services to taxonomists for standard genome sequencing and annotation.</title>
        <authorList>
            <consortium name="The Broad Institute Genomics Platform"/>
            <consortium name="The Broad Institute Genome Sequencing Center for Infectious Disease"/>
            <person name="Wu L."/>
            <person name="Ma J."/>
        </authorList>
    </citation>
    <scope>NUCLEOTIDE SEQUENCE [LARGE SCALE GENOMIC DNA]</scope>
    <source>
        <strain evidence="2">JCM 5052</strain>
    </source>
</reference>
<dbReference type="Gene3D" id="3.10.450.50">
    <property type="match status" value="1"/>
</dbReference>